<dbReference type="InterPro" id="IPR003615">
    <property type="entry name" value="HNH_nuc"/>
</dbReference>
<keyword evidence="2" id="KW-0695">RNA-directed DNA polymerase</keyword>
<dbReference type="PANTHER" id="PTHR34047">
    <property type="entry name" value="NUCLEAR INTRON MATURASE 1, MITOCHONDRIAL-RELATED"/>
    <property type="match status" value="1"/>
</dbReference>
<keyword evidence="3" id="KW-1185">Reference proteome</keyword>
<dbReference type="InterPro" id="IPR043502">
    <property type="entry name" value="DNA/RNA_pol_sf"/>
</dbReference>
<accession>A0A7Y0HQJ2</accession>
<evidence type="ECO:0000313" key="3">
    <source>
        <dbReference type="Proteomes" id="UP000537131"/>
    </source>
</evidence>
<dbReference type="InterPro" id="IPR051083">
    <property type="entry name" value="GrpII_Intron_Splice-Mob/Def"/>
</dbReference>
<evidence type="ECO:0000259" key="1">
    <source>
        <dbReference type="PROSITE" id="PS50878"/>
    </source>
</evidence>
<dbReference type="CDD" id="cd01651">
    <property type="entry name" value="RT_G2_intron"/>
    <property type="match status" value="1"/>
</dbReference>
<reference evidence="2 3" key="1">
    <citation type="submission" date="2020-06" db="EMBL/GenBank/DDBJ databases">
        <title>Complete Genome Sequence of Clostridium muelleri sp. nov. P21T, an Acid-Alcohol Producing Acetogen Isolated from Old Hay.</title>
        <authorList>
            <person name="Duncan K.E."/>
            <person name="Tanner R.S."/>
        </authorList>
    </citation>
    <scope>NUCLEOTIDE SEQUENCE [LARGE SCALE GENOMIC DNA]</scope>
    <source>
        <strain evidence="2 3">P21</strain>
    </source>
</reference>
<keyword evidence="2" id="KW-0808">Transferase</keyword>
<evidence type="ECO:0000313" key="2">
    <source>
        <dbReference type="EMBL" id="NMM64802.1"/>
    </source>
</evidence>
<dbReference type="Pfam" id="PF00078">
    <property type="entry name" value="RVT_1"/>
    <property type="match status" value="1"/>
</dbReference>
<dbReference type="AlphaFoldDB" id="A0A7Y0HQJ2"/>
<dbReference type="InterPro" id="IPR000477">
    <property type="entry name" value="RT_dom"/>
</dbReference>
<dbReference type="PANTHER" id="PTHR34047:SF8">
    <property type="entry name" value="PROTEIN YKFC"/>
    <property type="match status" value="1"/>
</dbReference>
<dbReference type="EC" id="2.7.7.49" evidence="2"/>
<gene>
    <name evidence="2" type="primary">ltrA</name>
    <name evidence="2" type="ORF">HBE96_19540</name>
</gene>
<dbReference type="NCBIfam" id="TIGR04416">
    <property type="entry name" value="group_II_RT_mat"/>
    <property type="match status" value="1"/>
</dbReference>
<dbReference type="SMART" id="SM00507">
    <property type="entry name" value="HNHc"/>
    <property type="match status" value="1"/>
</dbReference>
<comment type="caution">
    <text evidence="2">The sequence shown here is derived from an EMBL/GenBank/DDBJ whole genome shotgun (WGS) entry which is preliminary data.</text>
</comment>
<dbReference type="SUPFAM" id="SSF56672">
    <property type="entry name" value="DNA/RNA polymerases"/>
    <property type="match status" value="1"/>
</dbReference>
<dbReference type="Proteomes" id="UP000537131">
    <property type="component" value="Unassembled WGS sequence"/>
</dbReference>
<dbReference type="RefSeq" id="WP_169299394.1">
    <property type="nucleotide sequence ID" value="NZ_JABBNI010000051.1"/>
</dbReference>
<dbReference type="InterPro" id="IPR030931">
    <property type="entry name" value="Group_II_RT_mat"/>
</dbReference>
<dbReference type="EMBL" id="JABBNI010000051">
    <property type="protein sequence ID" value="NMM64802.1"/>
    <property type="molecule type" value="Genomic_DNA"/>
</dbReference>
<name>A0A7Y0HQJ2_9CLOT</name>
<dbReference type="GO" id="GO:0003964">
    <property type="term" value="F:RNA-directed DNA polymerase activity"/>
    <property type="evidence" value="ECO:0007669"/>
    <property type="project" value="UniProtKB-KW"/>
</dbReference>
<protein>
    <submittedName>
        <fullName evidence="2">Group II intron reverse transcriptase/maturase</fullName>
        <ecNumber evidence="2">2.7.7.49</ecNumber>
    </submittedName>
</protein>
<keyword evidence="2" id="KW-0548">Nucleotidyltransferase</keyword>
<feature type="domain" description="Reverse transcriptase" evidence="1">
    <location>
        <begin position="94"/>
        <end position="349"/>
    </location>
</feature>
<organism evidence="2 3">
    <name type="scientific">Clostridium muellerianum</name>
    <dbReference type="NCBI Taxonomy" id="2716538"/>
    <lineage>
        <taxon>Bacteria</taxon>
        <taxon>Bacillati</taxon>
        <taxon>Bacillota</taxon>
        <taxon>Clostridia</taxon>
        <taxon>Eubacteriales</taxon>
        <taxon>Clostridiaceae</taxon>
        <taxon>Clostridium</taxon>
    </lineage>
</organism>
<proteinExistence type="predicted"/>
<sequence>MRNTERKEVLKNHKKTLKKDNLRYNEYYNMQSIFDNLYKQSQNNCKFNKLYNTIKSDRNILLAYRTIKRNHGSKTPGTNKHNIEYWEEKPIEEFLNYIKNRLDNYKPQKIKRVEIPKSNGKMRPLGIPCIEDRIIQQCIKQVLEPICEAKFHKNNYGFRPNRSTEHAITALVKKINQDHMYFAVDIDIKGFFDNVDHSKLLKQIWSLGIRDKKVICIISKMLKAEIEGIGIPNKGVPQGGILSPLLANIVLNELDWWISSQWETFPTKFNYKQNSHKFFAMKKTNLKEIYIIRYADDFKIICRNHNSAKKIYNATQKWLKERLNLDISPDKSKITDMRKTSSEFLGFKVKAILKRNKYVAYTSVVDKAIKNIEEKLRNQIKRIKQFPKQREVCKYNKMVAGMQNYYKIASNVYLDFKAIEYHLLFCLKQRLKSVFNNKGHKPMEYTNRYEHYGGHEYYIDKLILYPISCIKTRYPKGFNQTINNYTNEGREIIHSKLGYIDKNILNYLSDNPIETESIEYNDNKISLYSAQMGKCRISNKPLDEDMCVHRIILKDNGGDDRYKNLILVTPIIHALIHSINETLINYYLKIQKLSDKQLRILNQYRKKIGNEIIQ</sequence>
<dbReference type="PROSITE" id="PS50878">
    <property type="entry name" value="RT_POL"/>
    <property type="match status" value="1"/>
</dbReference>